<accession>A0A133U353</accession>
<organism evidence="2 3">
    <name type="scientific">candidate division MSBL1 archaeon SCGC-AAA259D14</name>
    <dbReference type="NCBI Taxonomy" id="1698261"/>
    <lineage>
        <taxon>Archaea</taxon>
        <taxon>Methanobacteriati</taxon>
        <taxon>Methanobacteriota</taxon>
        <taxon>candidate division MSBL1</taxon>
    </lineage>
</organism>
<evidence type="ECO:0000313" key="3">
    <source>
        <dbReference type="Proteomes" id="UP000070589"/>
    </source>
</evidence>
<keyword evidence="3" id="KW-1185">Reference proteome</keyword>
<evidence type="ECO:0000256" key="1">
    <source>
        <dbReference type="SAM" id="MobiDB-lite"/>
    </source>
</evidence>
<name>A0A133U353_9EURY</name>
<protein>
    <submittedName>
        <fullName evidence="2">Uncharacterized protein</fullName>
    </submittedName>
</protein>
<dbReference type="Proteomes" id="UP000070589">
    <property type="component" value="Unassembled WGS sequence"/>
</dbReference>
<dbReference type="EMBL" id="LHXL01000098">
    <property type="protein sequence ID" value="KXA88622.1"/>
    <property type="molecule type" value="Genomic_DNA"/>
</dbReference>
<feature type="compositionally biased region" description="Basic and acidic residues" evidence="1">
    <location>
        <begin position="46"/>
        <end position="56"/>
    </location>
</feature>
<reference evidence="2 3" key="1">
    <citation type="journal article" date="2016" name="Sci. Rep.">
        <title>Metabolic traits of an uncultured archaeal lineage -MSBL1- from brine pools of the Red Sea.</title>
        <authorList>
            <person name="Mwirichia R."/>
            <person name="Alam I."/>
            <person name="Rashid M."/>
            <person name="Vinu M."/>
            <person name="Ba-Alawi W."/>
            <person name="Anthony Kamau A."/>
            <person name="Kamanda Ngugi D."/>
            <person name="Goker M."/>
            <person name="Klenk H.P."/>
            <person name="Bajic V."/>
            <person name="Stingl U."/>
        </authorList>
    </citation>
    <scope>NUCLEOTIDE SEQUENCE [LARGE SCALE GENOMIC DNA]</scope>
    <source>
        <strain evidence="2">SCGC-AAA259D14</strain>
    </source>
</reference>
<sequence>MKYEEKLKRAEEFGEIVREEELLTRLKRADDHQYFHPLRLPQLRKGQRETGLRENPVRNLRGGVR</sequence>
<proteinExistence type="predicted"/>
<gene>
    <name evidence="2" type="ORF">AKJ62_04800</name>
</gene>
<evidence type="ECO:0000313" key="2">
    <source>
        <dbReference type="EMBL" id="KXA88622.1"/>
    </source>
</evidence>
<dbReference type="AlphaFoldDB" id="A0A133U353"/>
<feature type="region of interest" description="Disordered" evidence="1">
    <location>
        <begin position="45"/>
        <end position="65"/>
    </location>
</feature>
<comment type="caution">
    <text evidence="2">The sequence shown here is derived from an EMBL/GenBank/DDBJ whole genome shotgun (WGS) entry which is preliminary data.</text>
</comment>